<name>A0A137NRI8_CONC2</name>
<dbReference type="AlphaFoldDB" id="A0A137NRI8"/>
<gene>
    <name evidence="1" type="ORF">CONCODRAFT_13112</name>
</gene>
<sequence>MPNTQKATNSIDWNSIFILNELYPYIDKITLPIFSIISKFIHKKLMPKKFSKAYLIGENISLYFSPNNLNSREINILENYSGYLDAPYEYYIVEEAELGLASEIAAYIKALEVKRVKECFYDLHPTVFMLSNLTRLELNKCTIPLLSFLKIGNHLQNLQALILKSVDFIELSKQEISPDIVNFPQNLVYLLIGIIRVVRWDYTPRIDNLIDPPYLGGPVGVNNLQGIIIPNLKILHVGFGNSSNFVRKLLKLNTGIEELIFDDFISKQEVYEQISLSKTLTKFKLFNITPEFPYISWDTHLPIPQLPAITNLELGFQYLDFATNTKFFNISAYFPYLRELTIYLYCLNIEKFDINNFISKNLPFFNTLDVFKIVDYLDNEVDNPYHISFNWENFVNVKCLVLNLSSLPLSKIDFDVFPSELREIRKRCVLRELNESYINNNQGLFKKWRVDFKGKFINFRKQL</sequence>
<dbReference type="InterPro" id="IPR032675">
    <property type="entry name" value="LRR_dom_sf"/>
</dbReference>
<evidence type="ECO:0000313" key="1">
    <source>
        <dbReference type="EMBL" id="KXN65334.1"/>
    </source>
</evidence>
<reference evidence="1 2" key="1">
    <citation type="journal article" date="2015" name="Genome Biol. Evol.">
        <title>Phylogenomic analyses indicate that early fungi evolved digesting cell walls of algal ancestors of land plants.</title>
        <authorList>
            <person name="Chang Y."/>
            <person name="Wang S."/>
            <person name="Sekimoto S."/>
            <person name="Aerts A.L."/>
            <person name="Choi C."/>
            <person name="Clum A."/>
            <person name="LaButti K.M."/>
            <person name="Lindquist E.A."/>
            <person name="Yee Ngan C."/>
            <person name="Ohm R.A."/>
            <person name="Salamov A.A."/>
            <person name="Grigoriev I.V."/>
            <person name="Spatafora J.W."/>
            <person name="Berbee M.L."/>
        </authorList>
    </citation>
    <scope>NUCLEOTIDE SEQUENCE [LARGE SCALE GENOMIC DNA]</scope>
    <source>
        <strain evidence="1 2">NRRL 28638</strain>
    </source>
</reference>
<organism evidence="1 2">
    <name type="scientific">Conidiobolus coronatus (strain ATCC 28846 / CBS 209.66 / NRRL 28638)</name>
    <name type="common">Delacroixia coronata</name>
    <dbReference type="NCBI Taxonomy" id="796925"/>
    <lineage>
        <taxon>Eukaryota</taxon>
        <taxon>Fungi</taxon>
        <taxon>Fungi incertae sedis</taxon>
        <taxon>Zoopagomycota</taxon>
        <taxon>Entomophthoromycotina</taxon>
        <taxon>Entomophthoromycetes</taxon>
        <taxon>Entomophthorales</taxon>
        <taxon>Ancylistaceae</taxon>
        <taxon>Conidiobolus</taxon>
    </lineage>
</organism>
<dbReference type="Gene3D" id="3.80.10.10">
    <property type="entry name" value="Ribonuclease Inhibitor"/>
    <property type="match status" value="1"/>
</dbReference>
<keyword evidence="2" id="KW-1185">Reference proteome</keyword>
<dbReference type="SUPFAM" id="SSF52047">
    <property type="entry name" value="RNI-like"/>
    <property type="match status" value="1"/>
</dbReference>
<evidence type="ECO:0000313" key="2">
    <source>
        <dbReference type="Proteomes" id="UP000070444"/>
    </source>
</evidence>
<accession>A0A137NRI8</accession>
<proteinExistence type="predicted"/>
<dbReference type="Proteomes" id="UP000070444">
    <property type="component" value="Unassembled WGS sequence"/>
</dbReference>
<protein>
    <recommendedName>
        <fullName evidence="3">F-box domain-containing protein</fullName>
    </recommendedName>
</protein>
<dbReference type="EMBL" id="KQ964908">
    <property type="protein sequence ID" value="KXN65334.1"/>
    <property type="molecule type" value="Genomic_DNA"/>
</dbReference>
<evidence type="ECO:0008006" key="3">
    <source>
        <dbReference type="Google" id="ProtNLM"/>
    </source>
</evidence>